<reference evidence="3 4" key="1">
    <citation type="journal article" date="2018" name="J. Biol. Chem.">
        <title>Discovery of the actinoplanic acid pathway in Streptomyces rapamycinicus reveals a genetically conserved synergism with rapamycin.</title>
        <authorList>
            <person name="Mrak P."/>
            <person name="Krastel P."/>
            <person name="Pivk Lukancic P."/>
            <person name="Tao J."/>
            <person name="Pistorius D."/>
            <person name="Moore C.M."/>
        </authorList>
    </citation>
    <scope>NUCLEOTIDE SEQUENCE [LARGE SCALE GENOMIC DNA]</scope>
    <source>
        <strain evidence="3 4">NRRL 5491</strain>
    </source>
</reference>
<dbReference type="Proteomes" id="UP000281594">
    <property type="component" value="Unassembled WGS sequence"/>
</dbReference>
<dbReference type="RefSeq" id="WP_121824710.1">
    <property type="nucleotide sequence ID" value="NC_022785.1"/>
</dbReference>
<dbReference type="GO" id="GO:0016491">
    <property type="term" value="F:oxidoreductase activity"/>
    <property type="evidence" value="ECO:0007669"/>
    <property type="project" value="UniProtKB-KW"/>
</dbReference>
<evidence type="ECO:0000256" key="1">
    <source>
        <dbReference type="ARBA" id="ARBA00023002"/>
    </source>
</evidence>
<gene>
    <name evidence="3" type="ORF">D3C57_123545</name>
</gene>
<keyword evidence="1" id="KW-0560">Oxidoreductase</keyword>
<dbReference type="EMBL" id="QYCY01000001">
    <property type="protein sequence ID" value="RLV81412.1"/>
    <property type="molecule type" value="Genomic_DNA"/>
</dbReference>
<dbReference type="Pfam" id="PF14027">
    <property type="entry name" value="Questin_oxidase"/>
    <property type="match status" value="1"/>
</dbReference>
<protein>
    <recommendedName>
        <fullName evidence="5">DUF4243 domain-containing protein</fullName>
    </recommendedName>
</protein>
<dbReference type="STRING" id="1343740.M271_20035"/>
<evidence type="ECO:0000313" key="3">
    <source>
        <dbReference type="EMBL" id="RLV81412.1"/>
    </source>
</evidence>
<accession>A0A3L8RR08</accession>
<feature type="compositionally biased region" description="Low complexity" evidence="2">
    <location>
        <begin position="211"/>
        <end position="222"/>
    </location>
</feature>
<evidence type="ECO:0000256" key="2">
    <source>
        <dbReference type="SAM" id="MobiDB-lite"/>
    </source>
</evidence>
<dbReference type="PANTHER" id="PTHR35870">
    <property type="entry name" value="PROTEIN, PUTATIVE (AFU_ORTHOLOGUE AFUA_5G03330)-RELATED"/>
    <property type="match status" value="1"/>
</dbReference>
<evidence type="ECO:0008006" key="5">
    <source>
        <dbReference type="Google" id="ProtNLM"/>
    </source>
</evidence>
<evidence type="ECO:0000313" key="4">
    <source>
        <dbReference type="Proteomes" id="UP000281594"/>
    </source>
</evidence>
<name>A0A3L8RR08_STRRN</name>
<dbReference type="AlphaFoldDB" id="A0A3L8RR08"/>
<comment type="caution">
    <text evidence="3">The sequence shown here is derived from an EMBL/GenBank/DDBJ whole genome shotgun (WGS) entry which is preliminary data.</text>
</comment>
<sequence length="386" mass="41285">MTDDTSGTLDEALERLHASGPERQGWLSNHAPMAVEALVRHGQGRIVHRWLDRYREKLEEMPRSYAVITEENWHEALGDPRRLADWPVYFDRELADRPWQDVLAVWWPRLLPGIAGGATHPVIRVGHAVRTLLDDPGTTAAPRTAELAHALGYWAARHAPLPPLRQQPGPASGSAADALGAVQPIADQSGGIRERLARLTAFPTWPPTAPRPSRTTDTDTTPNPGPAPGPAPGGLAGPDGPADPTDQPEEARRRLTELVRAATHRYATHGHGEPIMLVHAATAPNAVLRALPALPRELWAPSLDAAWAASAAVTAVYAPREPLPADRLPSVDGEDVTPEEVFAQAAAHGDEHAIKLTDTALDVARGADPTALAAALHACAMIAPVL</sequence>
<dbReference type="PANTHER" id="PTHR35870:SF1">
    <property type="entry name" value="PROTEIN, PUTATIVE (AFU_ORTHOLOGUE AFUA_5G03330)-RELATED"/>
    <property type="match status" value="1"/>
</dbReference>
<proteinExistence type="predicted"/>
<organism evidence="3 4">
    <name type="scientific">Streptomyces rapamycinicus (strain ATCC 29253 / DSM 41530 / NRRL 5491 / AYB-994)</name>
    <name type="common">Streptomyces hygroscopicus (strain ATCC 29253)</name>
    <dbReference type="NCBI Taxonomy" id="1343740"/>
    <lineage>
        <taxon>Bacteria</taxon>
        <taxon>Bacillati</taxon>
        <taxon>Actinomycetota</taxon>
        <taxon>Actinomycetes</taxon>
        <taxon>Kitasatosporales</taxon>
        <taxon>Streptomycetaceae</taxon>
        <taxon>Streptomyces</taxon>
        <taxon>Streptomyces violaceusniger group</taxon>
    </lineage>
</organism>
<dbReference type="InterPro" id="IPR025337">
    <property type="entry name" value="Questin_oxidase-like"/>
</dbReference>
<feature type="region of interest" description="Disordered" evidence="2">
    <location>
        <begin position="200"/>
        <end position="251"/>
    </location>
</feature>